<dbReference type="InterPro" id="IPR005644">
    <property type="entry name" value="NolW-like"/>
</dbReference>
<dbReference type="PANTHER" id="PTHR30604:SF1">
    <property type="entry name" value="DNA UTILIZATION PROTEIN HOFQ"/>
    <property type="match status" value="1"/>
</dbReference>
<keyword evidence="3 8" id="KW-0813">Transport</keyword>
<dbReference type="PANTHER" id="PTHR30604">
    <property type="entry name" value="PROTEIN TRANSPORT PROTEIN HOFQ"/>
    <property type="match status" value="1"/>
</dbReference>
<protein>
    <submittedName>
        <fullName evidence="11">Type IV pilus secretin PilQ</fullName>
    </submittedName>
</protein>
<dbReference type="Gene3D" id="2.60.40.3470">
    <property type="match status" value="1"/>
</dbReference>
<dbReference type="PROSITE" id="PS00875">
    <property type="entry name" value="T2SP_D"/>
    <property type="match status" value="1"/>
</dbReference>
<dbReference type="GO" id="GO:0009279">
    <property type="term" value="C:cell outer membrane"/>
    <property type="evidence" value="ECO:0007669"/>
    <property type="project" value="UniProtKB-SubCell"/>
</dbReference>
<dbReference type="EMBL" id="WFKQ01000001">
    <property type="protein sequence ID" value="MUG31431.1"/>
    <property type="molecule type" value="Genomic_DNA"/>
</dbReference>
<dbReference type="RefSeq" id="WP_155586626.1">
    <property type="nucleotide sequence ID" value="NZ_WFKQ01000001.1"/>
</dbReference>
<feature type="domain" description="Secretin/TonB short N-terminal" evidence="10">
    <location>
        <begin position="203"/>
        <end position="251"/>
    </location>
</feature>
<evidence type="ECO:0000256" key="9">
    <source>
        <dbReference type="SAM" id="SignalP"/>
    </source>
</evidence>
<dbReference type="InterPro" id="IPR001775">
    <property type="entry name" value="GspD/PilQ"/>
</dbReference>
<dbReference type="InterPro" id="IPR051808">
    <property type="entry name" value="Type_IV_pilus_biogenesis"/>
</dbReference>
<reference evidence="11 12" key="1">
    <citation type="journal article" date="2019" name="PLoS ONE">
        <title>Pup mortality in New Zealand sea lions (Phocarctos hookeri) at Enderby Island, Auckland Islands, 2013-18.</title>
        <authorList>
            <person name="Michael S.A."/>
            <person name="Hayman D.T.S."/>
            <person name="Gray R."/>
            <person name="Zhang J."/>
            <person name="Rogers L."/>
            <person name="Roe W.D."/>
        </authorList>
    </citation>
    <scope>NUCLEOTIDE SEQUENCE [LARGE SCALE GENOMIC DNA]</scope>
    <source>
        <strain evidence="11 12">SM868</strain>
    </source>
</reference>
<dbReference type="GO" id="GO:0009306">
    <property type="term" value="P:protein secretion"/>
    <property type="evidence" value="ECO:0007669"/>
    <property type="project" value="InterPro"/>
</dbReference>
<keyword evidence="6" id="KW-0472">Membrane</keyword>
<dbReference type="Gene3D" id="3.30.1370.130">
    <property type="match status" value="1"/>
</dbReference>
<dbReference type="InterPro" id="IPR004846">
    <property type="entry name" value="T2SS/T3SS_dom"/>
</dbReference>
<name>A0A844LXL7_9GAMM</name>
<evidence type="ECO:0000256" key="4">
    <source>
        <dbReference type="ARBA" id="ARBA00022729"/>
    </source>
</evidence>
<dbReference type="Pfam" id="PF11741">
    <property type="entry name" value="AMIN"/>
    <property type="match status" value="1"/>
</dbReference>
<dbReference type="Pfam" id="PF00263">
    <property type="entry name" value="Secretin"/>
    <property type="match status" value="1"/>
</dbReference>
<dbReference type="InterPro" id="IPR021731">
    <property type="entry name" value="AMIN_dom"/>
</dbReference>
<comment type="caution">
    <text evidence="11">The sequence shown here is derived from an EMBL/GenBank/DDBJ whole genome shotgun (WGS) entry which is preliminary data.</text>
</comment>
<evidence type="ECO:0000256" key="6">
    <source>
        <dbReference type="ARBA" id="ARBA00023136"/>
    </source>
</evidence>
<keyword evidence="4 9" id="KW-0732">Signal</keyword>
<dbReference type="PRINTS" id="PR00811">
    <property type="entry name" value="BCTERIALGSPD"/>
</dbReference>
<comment type="similarity">
    <text evidence="2">Belongs to the bacterial secretin family. PilQ subfamily.</text>
</comment>
<evidence type="ECO:0000256" key="5">
    <source>
        <dbReference type="ARBA" id="ARBA00022927"/>
    </source>
</evidence>
<sequence length="642" mass="70325">MMFFRPEVYQLRLKFRAMQALTLAVTVSLSSQVPAATSALINVQEQPDTVTAKAFNSFAAPYQIDYQRLSENQEMLQIALDNPDTQIEIKRQGNTLLVRLKGVTASSAHGSMPVLGQKLTGLLQRIEAEQRGKDTWLIFTVSKDFEYQSYQLDNLIKIQIQPVRAIQQNTVTPKIYSGKPISVDFQQVEVRSVLHLLSQFTDTNIVATDQVTGSLMLNLVNVPWDQALDIILTSQQLGKQTQGNVILVAPLAQMAKQRAQQLAIEQQSQALMPLRSEYIRLNYAKAADLQALIIKASGSPTPTPVAMQHLPASTAVANAPSALPAVVTRLNLPVSSRLLSSRGVIAVDARTNTLIIKDTADSLSNIHALIKQIDIPVRQVMIEVRMVSATDNFSKEMGVKWGLLSKGVAHNDDLLVGASDQTLADLKSFSAPNTAYKGRNKSRAGYAITRPDNLNVDLGISNPAGRIAFGLLSMSDLMIDLELSAMQAEGRGEVISTPKILTLDKQTATVSSGTKIPYQSESEGGGTTTQFEEALLSLQVTPSITPEDKISLQLNIENGRPNPVGNGVILIDTDRLSTRVTVGDGQTLVLGGIYRNQIFNNTQKVPFFGDLPYIGRLFKQDLRRNDQQELLIFVTPKLMQLP</sequence>
<dbReference type="AlphaFoldDB" id="A0A844LXL7"/>
<evidence type="ECO:0000313" key="11">
    <source>
        <dbReference type="EMBL" id="MUG31431.1"/>
    </source>
</evidence>
<keyword evidence="12" id="KW-1185">Reference proteome</keyword>
<dbReference type="SMART" id="SM00965">
    <property type="entry name" value="STN"/>
    <property type="match status" value="1"/>
</dbReference>
<evidence type="ECO:0000256" key="7">
    <source>
        <dbReference type="ARBA" id="ARBA00023237"/>
    </source>
</evidence>
<organism evidence="11 12">
    <name type="scientific">Psychrobacter sanguinis</name>
    <dbReference type="NCBI Taxonomy" id="861445"/>
    <lineage>
        <taxon>Bacteria</taxon>
        <taxon>Pseudomonadati</taxon>
        <taxon>Pseudomonadota</taxon>
        <taxon>Gammaproteobacteria</taxon>
        <taxon>Moraxellales</taxon>
        <taxon>Moraxellaceae</taxon>
        <taxon>Psychrobacter</taxon>
    </lineage>
</organism>
<dbReference type="Proteomes" id="UP000442109">
    <property type="component" value="Unassembled WGS sequence"/>
</dbReference>
<evidence type="ECO:0000259" key="10">
    <source>
        <dbReference type="SMART" id="SM00965"/>
    </source>
</evidence>
<dbReference type="InterPro" id="IPR011662">
    <property type="entry name" value="Secretin/TonB_short_N"/>
</dbReference>
<dbReference type="Gene3D" id="3.30.1370.120">
    <property type="match status" value="1"/>
</dbReference>
<gene>
    <name evidence="11" type="primary">pilQ</name>
    <name evidence="11" type="ORF">GB996_01310</name>
</gene>
<keyword evidence="5" id="KW-0653">Protein transport</keyword>
<evidence type="ECO:0000256" key="2">
    <source>
        <dbReference type="ARBA" id="ARBA00006304"/>
    </source>
</evidence>
<evidence type="ECO:0000313" key="12">
    <source>
        <dbReference type="Proteomes" id="UP000442109"/>
    </source>
</evidence>
<dbReference type="InterPro" id="IPR013355">
    <property type="entry name" value="Pilus_4_PilQ"/>
</dbReference>
<feature type="signal peptide" evidence="9">
    <location>
        <begin position="1"/>
        <end position="35"/>
    </location>
</feature>
<dbReference type="Pfam" id="PF03958">
    <property type="entry name" value="Secretin_N"/>
    <property type="match status" value="1"/>
</dbReference>
<dbReference type="OrthoDB" id="9779724at2"/>
<evidence type="ECO:0000256" key="1">
    <source>
        <dbReference type="ARBA" id="ARBA00004442"/>
    </source>
</evidence>
<dbReference type="NCBIfam" id="TIGR02515">
    <property type="entry name" value="IV_pilus_PilQ"/>
    <property type="match status" value="1"/>
</dbReference>
<evidence type="ECO:0000256" key="8">
    <source>
        <dbReference type="RuleBase" id="RU004004"/>
    </source>
</evidence>
<feature type="chain" id="PRO_5033021764" evidence="9">
    <location>
        <begin position="36"/>
        <end position="642"/>
    </location>
</feature>
<accession>A0A844LXL7</accession>
<keyword evidence="7" id="KW-0998">Cell outer membrane</keyword>
<evidence type="ECO:0000256" key="3">
    <source>
        <dbReference type="ARBA" id="ARBA00022448"/>
    </source>
</evidence>
<dbReference type="InterPro" id="IPR038591">
    <property type="entry name" value="NolW-like_sf"/>
</dbReference>
<comment type="subcellular location">
    <subcellularLocation>
        <location evidence="1 8">Cell outer membrane</location>
    </subcellularLocation>
</comment>
<dbReference type="InterPro" id="IPR004845">
    <property type="entry name" value="T2SS_GspD_CS"/>
</dbReference>
<proteinExistence type="inferred from homology"/>